<evidence type="ECO:0000313" key="9">
    <source>
        <dbReference type="Proteomes" id="UP000015104"/>
    </source>
</evidence>
<keyword evidence="5" id="KW-0949">S-adenosyl-L-methionine</keyword>
<dbReference type="InterPro" id="IPR002877">
    <property type="entry name" value="RNA_MeTrfase_FtsJ_dom"/>
</dbReference>
<evidence type="ECO:0000256" key="4">
    <source>
        <dbReference type="ARBA" id="ARBA00022679"/>
    </source>
</evidence>
<gene>
    <name evidence="8" type="primary">107363553</name>
</gene>
<dbReference type="EnsemblMetazoa" id="tetur10g02630.1">
    <property type="protein sequence ID" value="tetur10g02630.1"/>
    <property type="gene ID" value="tetur10g02630"/>
</dbReference>
<name>T1KFC5_TETUR</name>
<dbReference type="KEGG" id="tut:107363553"/>
<reference evidence="9" key="1">
    <citation type="submission" date="2011-08" db="EMBL/GenBank/DDBJ databases">
        <authorList>
            <person name="Rombauts S."/>
        </authorList>
    </citation>
    <scope>NUCLEOTIDE SEQUENCE</scope>
    <source>
        <strain evidence="9">London</strain>
    </source>
</reference>
<dbReference type="OMA" id="HRQTDHL"/>
<evidence type="ECO:0000259" key="7">
    <source>
        <dbReference type="Pfam" id="PF01728"/>
    </source>
</evidence>
<proteinExistence type="inferred from homology"/>
<comment type="similarity">
    <text evidence="1">Belongs to the class I-like SAM-binding methyltransferase superfamily. RNA methyltransferase RlmE family.</text>
</comment>
<dbReference type="OrthoDB" id="20105at2759"/>
<dbReference type="InterPro" id="IPR015507">
    <property type="entry name" value="rRNA-MeTfrase_E"/>
</dbReference>
<keyword evidence="9" id="KW-1185">Reference proteome</keyword>
<dbReference type="HAMAP" id="MF_01547">
    <property type="entry name" value="RNA_methyltr_E"/>
    <property type="match status" value="1"/>
</dbReference>
<dbReference type="PANTHER" id="PTHR10920:SF18">
    <property type="entry name" value="RRNA METHYLTRANSFERASE 2, MITOCHONDRIAL"/>
    <property type="match status" value="1"/>
</dbReference>
<dbReference type="eggNOG" id="KOG4589">
    <property type="taxonomic scope" value="Eukaryota"/>
</dbReference>
<organism evidence="8 9">
    <name type="scientific">Tetranychus urticae</name>
    <name type="common">Two-spotted spider mite</name>
    <dbReference type="NCBI Taxonomy" id="32264"/>
    <lineage>
        <taxon>Eukaryota</taxon>
        <taxon>Metazoa</taxon>
        <taxon>Ecdysozoa</taxon>
        <taxon>Arthropoda</taxon>
        <taxon>Chelicerata</taxon>
        <taxon>Arachnida</taxon>
        <taxon>Acari</taxon>
        <taxon>Acariformes</taxon>
        <taxon>Trombidiformes</taxon>
        <taxon>Prostigmata</taxon>
        <taxon>Eleutherengona</taxon>
        <taxon>Raphignathae</taxon>
        <taxon>Tetranychoidea</taxon>
        <taxon>Tetranychidae</taxon>
        <taxon>Tetranychus</taxon>
    </lineage>
</organism>
<dbReference type="InterPro" id="IPR029063">
    <property type="entry name" value="SAM-dependent_MTases_sf"/>
</dbReference>
<keyword evidence="3" id="KW-0489">Methyltransferase</keyword>
<dbReference type="GO" id="GO:0005739">
    <property type="term" value="C:mitochondrion"/>
    <property type="evidence" value="ECO:0007669"/>
    <property type="project" value="TreeGrafter"/>
</dbReference>
<dbReference type="Proteomes" id="UP000015104">
    <property type="component" value="Unassembled WGS sequence"/>
</dbReference>
<dbReference type="SUPFAM" id="SSF53335">
    <property type="entry name" value="S-adenosyl-L-methionine-dependent methyltransferases"/>
    <property type="match status" value="1"/>
</dbReference>
<evidence type="ECO:0000256" key="3">
    <source>
        <dbReference type="ARBA" id="ARBA00022603"/>
    </source>
</evidence>
<evidence type="ECO:0000256" key="5">
    <source>
        <dbReference type="ARBA" id="ARBA00022691"/>
    </source>
</evidence>
<keyword evidence="4" id="KW-0808">Transferase</keyword>
<dbReference type="InterPro" id="IPR050082">
    <property type="entry name" value="RNA_methyltr_RlmE"/>
</dbReference>
<sequence length="274" mass="31015">MNSKLFRRFIPLQRSCFFKSLHRFPIFNNGLEISYNYRCLHTSQRCFADRIIPKNAKSGSSFEWLKRQLNDPYVKKARYENYRARSAFKLIEIDDKYKILKPGGTMIDCGASPGAWTQVMVKRCYPQGDPKNKNGTLIIAIDISGIAPIEGAAVIPNTDFTNPLNQAKIITLLRDRKVDTVCSDMAPKASGQAELDQPGIIKLFLSALQFSIQVLKPETGNFLGKLWEGNRTKELCMLMENLFENVNIVKPPSSRCDSSELFILGTKFKGIKYG</sequence>
<dbReference type="STRING" id="32264.T1KFC5"/>
<feature type="domain" description="Ribosomal RNA methyltransferase FtsJ" evidence="7">
    <location>
        <begin position="82"/>
        <end position="268"/>
    </location>
</feature>
<evidence type="ECO:0000313" key="8">
    <source>
        <dbReference type="EnsemblMetazoa" id="tetur10g02630.1"/>
    </source>
</evidence>
<dbReference type="AlphaFoldDB" id="T1KFC5"/>
<accession>T1KFC5</accession>
<dbReference type="Gene3D" id="3.40.50.150">
    <property type="entry name" value="Vaccinia Virus protein VP39"/>
    <property type="match status" value="1"/>
</dbReference>
<evidence type="ECO:0000256" key="2">
    <source>
        <dbReference type="ARBA" id="ARBA00022552"/>
    </source>
</evidence>
<keyword evidence="2" id="KW-0698">rRNA processing</keyword>
<reference evidence="8" key="2">
    <citation type="submission" date="2015-06" db="UniProtKB">
        <authorList>
            <consortium name="EnsemblMetazoa"/>
        </authorList>
    </citation>
    <scope>IDENTIFICATION</scope>
</reference>
<evidence type="ECO:0000256" key="6">
    <source>
        <dbReference type="ARBA" id="ARBA00041184"/>
    </source>
</evidence>
<dbReference type="HOGENOM" id="CLU_009422_4_0_1"/>
<dbReference type="EMBL" id="CAEY01000035">
    <property type="status" value="NOT_ANNOTATED_CDS"/>
    <property type="molecule type" value="Genomic_DNA"/>
</dbReference>
<dbReference type="Pfam" id="PF01728">
    <property type="entry name" value="FtsJ"/>
    <property type="match status" value="1"/>
</dbReference>
<protein>
    <recommendedName>
        <fullName evidence="6">rRNA methyltransferase 2, mitochondrial</fullName>
    </recommendedName>
</protein>
<dbReference type="GO" id="GO:0008650">
    <property type="term" value="F:rRNA (uridine-2'-O-)-methyltransferase activity"/>
    <property type="evidence" value="ECO:0007669"/>
    <property type="project" value="TreeGrafter"/>
</dbReference>
<dbReference type="PANTHER" id="PTHR10920">
    <property type="entry name" value="RIBOSOMAL RNA METHYLTRANSFERASE"/>
    <property type="match status" value="1"/>
</dbReference>
<evidence type="ECO:0000256" key="1">
    <source>
        <dbReference type="ARBA" id="ARBA00009258"/>
    </source>
</evidence>